<reference evidence="1 2" key="1">
    <citation type="journal article" date="2024" name="Plant Biotechnol. J.">
        <title>Dendrobium thyrsiflorum genome and its molecular insights into genes involved in important horticultural traits.</title>
        <authorList>
            <person name="Chen B."/>
            <person name="Wang J.Y."/>
            <person name="Zheng P.J."/>
            <person name="Li K.L."/>
            <person name="Liang Y.M."/>
            <person name="Chen X.F."/>
            <person name="Zhang C."/>
            <person name="Zhao X."/>
            <person name="He X."/>
            <person name="Zhang G.Q."/>
            <person name="Liu Z.J."/>
            <person name="Xu Q."/>
        </authorList>
    </citation>
    <scope>NUCLEOTIDE SEQUENCE [LARGE SCALE GENOMIC DNA]</scope>
    <source>
        <strain evidence="1">GZMU011</strain>
    </source>
</reference>
<dbReference type="PANTHER" id="PTHR33566:SF1">
    <property type="entry name" value="EN_SPM-LIKE TRANSPOSON-RELATED"/>
    <property type="match status" value="1"/>
</dbReference>
<organism evidence="1 2">
    <name type="scientific">Dendrobium thyrsiflorum</name>
    <name type="common">Pinecone-like raceme dendrobium</name>
    <name type="synonym">Orchid</name>
    <dbReference type="NCBI Taxonomy" id="117978"/>
    <lineage>
        <taxon>Eukaryota</taxon>
        <taxon>Viridiplantae</taxon>
        <taxon>Streptophyta</taxon>
        <taxon>Embryophyta</taxon>
        <taxon>Tracheophyta</taxon>
        <taxon>Spermatophyta</taxon>
        <taxon>Magnoliopsida</taxon>
        <taxon>Liliopsida</taxon>
        <taxon>Asparagales</taxon>
        <taxon>Orchidaceae</taxon>
        <taxon>Epidendroideae</taxon>
        <taxon>Malaxideae</taxon>
        <taxon>Dendrobiinae</taxon>
        <taxon>Dendrobium</taxon>
    </lineage>
</organism>
<proteinExistence type="predicted"/>
<gene>
    <name evidence="1" type="ORF">M5K25_004420</name>
</gene>
<name>A0ABD0VM87_DENTH</name>
<accession>A0ABD0VM87</accession>
<dbReference type="AlphaFoldDB" id="A0ABD0VM87"/>
<sequence>MTFEKSFRVTRRELRVLSRLPESCLIGSCLENIVFGVFDSEGKIDHTIHGKQHSLSISALAGEKADKIMYMFDKGRCTVPVVQVPSEPKIFIFSAFHSNYPDLHTSIKVNVVQAPKLNIATSFELVDGNLLVPSNEGLSERQDHSLCSPSLICLLKSFVDYTALDIKEKRFSTANIFYNKHMKLDDEVAELGYQVGQLERNIKILNYQRERIVEEILELEVSVDQQQLSQIHLLVNTKEHVRKQVEEQGNTAAAAFFHLFYANTIDGPQFDYVDDIIGVVALLGIVSDYKLSSILAEYLGETYMLAIVCKSYETARALEKHSEDGAVNHNCALHAAAAAIGIRIQRRFNVICLEEIRPYRDPIYNDTQRKLAISPPRFPSGEIPNGFLGYAVNLITLDSHHSNTRTASGFGLRETLFYQLFGTLQVYKTRAEMQQASSCIDQSAVSLDGGIIVTSGIIVFGDCEPEIKFPVVPEFHGVISNSAMKILKQIEDKKGILEAKNREIEKKAQAHSKTLAKFHKKKEILCSLLPHL</sequence>
<dbReference type="PANTHER" id="PTHR33566">
    <property type="entry name" value="EN/SPM-LIKE TRANSPOSON-RELATED"/>
    <property type="match status" value="1"/>
</dbReference>
<keyword evidence="2" id="KW-1185">Reference proteome</keyword>
<protein>
    <submittedName>
        <fullName evidence="1">Uncharacterized protein</fullName>
    </submittedName>
</protein>
<evidence type="ECO:0000313" key="1">
    <source>
        <dbReference type="EMBL" id="KAL0926039.1"/>
    </source>
</evidence>
<comment type="caution">
    <text evidence="1">The sequence shown here is derived from an EMBL/GenBank/DDBJ whole genome shotgun (WGS) entry which is preliminary data.</text>
</comment>
<dbReference type="EMBL" id="JANQDX010000004">
    <property type="protein sequence ID" value="KAL0926039.1"/>
    <property type="molecule type" value="Genomic_DNA"/>
</dbReference>
<dbReference type="Proteomes" id="UP001552299">
    <property type="component" value="Unassembled WGS sequence"/>
</dbReference>
<evidence type="ECO:0000313" key="2">
    <source>
        <dbReference type="Proteomes" id="UP001552299"/>
    </source>
</evidence>